<dbReference type="OrthoDB" id="72851at2759"/>
<keyword evidence="2" id="KW-0328">Glycosyltransferase</keyword>
<evidence type="ECO:0000256" key="2">
    <source>
        <dbReference type="ARBA" id="ARBA00022676"/>
    </source>
</evidence>
<keyword evidence="7" id="KW-0961">Cell wall biogenesis/degradation</keyword>
<dbReference type="GO" id="GO:0071555">
    <property type="term" value="P:cell wall organization"/>
    <property type="evidence" value="ECO:0007669"/>
    <property type="project" value="UniProtKB-KW"/>
</dbReference>
<dbReference type="Gramene" id="OMP05699">
    <property type="protein sequence ID" value="OMP05699"/>
    <property type="gene ID" value="CCACVL1_01846"/>
</dbReference>
<dbReference type="AlphaFoldDB" id="A0A1R3KF70"/>
<dbReference type="Proteomes" id="UP000188268">
    <property type="component" value="Unassembled WGS sequence"/>
</dbReference>
<feature type="binding site" evidence="8">
    <location>
        <position position="135"/>
    </location>
    <ligand>
        <name>UDP-alpha-D-glucose</name>
        <dbReference type="ChEBI" id="CHEBI:58885"/>
    </ligand>
</feature>
<dbReference type="GO" id="GO:0030244">
    <property type="term" value="P:cellulose biosynthetic process"/>
    <property type="evidence" value="ECO:0007669"/>
    <property type="project" value="InterPro"/>
</dbReference>
<dbReference type="GO" id="GO:0012505">
    <property type="term" value="C:endomembrane system"/>
    <property type="evidence" value="ECO:0007669"/>
    <property type="project" value="UniProtKB-SubCell"/>
</dbReference>
<evidence type="ECO:0000256" key="3">
    <source>
        <dbReference type="ARBA" id="ARBA00022679"/>
    </source>
</evidence>
<dbReference type="Pfam" id="PF03552">
    <property type="entry name" value="Cellulose_synt"/>
    <property type="match status" value="1"/>
</dbReference>
<dbReference type="GO" id="GO:0016020">
    <property type="term" value="C:membrane"/>
    <property type="evidence" value="ECO:0007669"/>
    <property type="project" value="InterPro"/>
</dbReference>
<dbReference type="OMA" id="DHQTIFK"/>
<evidence type="ECO:0000256" key="4">
    <source>
        <dbReference type="ARBA" id="ARBA00022692"/>
    </source>
</evidence>
<name>A0A1R3KF70_COCAP</name>
<keyword evidence="5 9" id="KW-1133">Transmembrane helix</keyword>
<reference evidence="10 11" key="1">
    <citation type="submission" date="2013-09" db="EMBL/GenBank/DDBJ databases">
        <title>Corchorus capsularis genome sequencing.</title>
        <authorList>
            <person name="Alam M."/>
            <person name="Haque M.S."/>
            <person name="Islam M.S."/>
            <person name="Emdad E.M."/>
            <person name="Islam M.M."/>
            <person name="Ahmed B."/>
            <person name="Halim A."/>
            <person name="Hossen Q.M.M."/>
            <person name="Hossain M.Z."/>
            <person name="Ahmed R."/>
            <person name="Khan M.M."/>
            <person name="Islam R."/>
            <person name="Rashid M.M."/>
            <person name="Khan S.A."/>
            <person name="Rahman M.S."/>
            <person name="Alam M."/>
        </authorList>
    </citation>
    <scope>NUCLEOTIDE SEQUENCE [LARGE SCALE GENOMIC DNA]</scope>
    <source>
        <strain evidence="11">cv. CVL-1</strain>
        <tissue evidence="10">Whole seedling</tissue>
    </source>
</reference>
<keyword evidence="6 9" id="KW-0472">Membrane</keyword>
<evidence type="ECO:0000256" key="8">
    <source>
        <dbReference type="PIRSR" id="PIRSR605150-2"/>
    </source>
</evidence>
<dbReference type="PANTHER" id="PTHR13301">
    <property type="entry name" value="X-BOX TRANSCRIPTION FACTOR-RELATED"/>
    <property type="match status" value="1"/>
</dbReference>
<dbReference type="InterPro" id="IPR005150">
    <property type="entry name" value="Cellulose_synth"/>
</dbReference>
<feature type="transmembrane region" description="Helical" evidence="9">
    <location>
        <begin position="23"/>
        <end position="41"/>
    </location>
</feature>
<evidence type="ECO:0000313" key="11">
    <source>
        <dbReference type="Proteomes" id="UP000188268"/>
    </source>
</evidence>
<keyword evidence="3" id="KW-0808">Transferase</keyword>
<gene>
    <name evidence="10" type="ORF">CCACVL1_01846</name>
</gene>
<feature type="binding site" evidence="8">
    <location>
        <position position="106"/>
    </location>
    <ligand>
        <name>UDP-alpha-D-glucose</name>
        <dbReference type="ChEBI" id="CHEBI:58885"/>
    </ligand>
</feature>
<protein>
    <submittedName>
        <fullName evidence="10">Cellulose synthase</fullName>
    </submittedName>
</protein>
<accession>A0A1R3KF70</accession>
<dbReference type="STRING" id="210143.A0A1R3KF70"/>
<evidence type="ECO:0000256" key="5">
    <source>
        <dbReference type="ARBA" id="ARBA00022989"/>
    </source>
</evidence>
<feature type="non-terminal residue" evidence="10">
    <location>
        <position position="240"/>
    </location>
</feature>
<keyword evidence="11" id="KW-1185">Reference proteome</keyword>
<dbReference type="EMBL" id="AWWV01005247">
    <property type="protein sequence ID" value="OMP05699.1"/>
    <property type="molecule type" value="Genomic_DNA"/>
</dbReference>
<dbReference type="GO" id="GO:0016760">
    <property type="term" value="F:cellulose synthase (UDP-forming) activity"/>
    <property type="evidence" value="ECO:0007669"/>
    <property type="project" value="InterPro"/>
</dbReference>
<evidence type="ECO:0000256" key="9">
    <source>
        <dbReference type="SAM" id="Phobius"/>
    </source>
</evidence>
<evidence type="ECO:0000256" key="7">
    <source>
        <dbReference type="ARBA" id="ARBA00023316"/>
    </source>
</evidence>
<comment type="subcellular location">
    <subcellularLocation>
        <location evidence="1">Endomembrane system</location>
    </subcellularLocation>
</comment>
<keyword evidence="4 9" id="KW-0812">Transmembrane</keyword>
<organism evidence="10 11">
    <name type="scientific">Corchorus capsularis</name>
    <name type="common">Jute</name>
    <dbReference type="NCBI Taxonomy" id="210143"/>
    <lineage>
        <taxon>Eukaryota</taxon>
        <taxon>Viridiplantae</taxon>
        <taxon>Streptophyta</taxon>
        <taxon>Embryophyta</taxon>
        <taxon>Tracheophyta</taxon>
        <taxon>Spermatophyta</taxon>
        <taxon>Magnoliopsida</taxon>
        <taxon>eudicotyledons</taxon>
        <taxon>Gunneridae</taxon>
        <taxon>Pentapetalae</taxon>
        <taxon>rosids</taxon>
        <taxon>malvids</taxon>
        <taxon>Malvales</taxon>
        <taxon>Malvaceae</taxon>
        <taxon>Grewioideae</taxon>
        <taxon>Apeibeae</taxon>
        <taxon>Corchorus</taxon>
    </lineage>
</organism>
<comment type="caution">
    <text evidence="10">The sequence shown here is derived from an EMBL/GenBank/DDBJ whole genome shotgun (WGS) entry which is preliminary data.</text>
</comment>
<sequence>MAKQFSLPPLYEKVARKNTTQRALYIALLFLLLTLLIYRLLSLRNHGFVWLLAFLCESYFTFNWFLIVNCKWNPADFITYPQNLEKRFPELPPVDMFVTTADPVLEPPLITINTVLSLLAVDYPAEKLACYLSDDGCSPLTFYSLVEASKFAKLWVPFCKKYQVQVRAPFRYFLDDPICSTSAGVNSDQFKQDWKRMKAEYEELCLKIEGASRKPVPCELTGEFAVFSNVERSNHPTIIK</sequence>
<evidence type="ECO:0000256" key="1">
    <source>
        <dbReference type="ARBA" id="ARBA00004308"/>
    </source>
</evidence>
<evidence type="ECO:0000256" key="6">
    <source>
        <dbReference type="ARBA" id="ARBA00023136"/>
    </source>
</evidence>
<feature type="transmembrane region" description="Helical" evidence="9">
    <location>
        <begin position="47"/>
        <end position="68"/>
    </location>
</feature>
<evidence type="ECO:0000313" key="10">
    <source>
        <dbReference type="EMBL" id="OMP05699.1"/>
    </source>
</evidence>
<proteinExistence type="predicted"/>